<protein>
    <submittedName>
        <fullName evidence="1">Uncharacterized protein</fullName>
    </submittedName>
</protein>
<keyword evidence="2" id="KW-1185">Reference proteome</keyword>
<reference evidence="1 2" key="1">
    <citation type="journal article" date="2014" name="Genome Biol. Evol.">
        <title>The secreted proteins of Achlya hypogyna and Thraustotheca clavata identify the ancestral oomycete secretome and reveal gene acquisitions by horizontal gene transfer.</title>
        <authorList>
            <person name="Misner I."/>
            <person name="Blouin N."/>
            <person name="Leonard G."/>
            <person name="Richards T.A."/>
            <person name="Lane C.E."/>
        </authorList>
    </citation>
    <scope>NUCLEOTIDE SEQUENCE [LARGE SCALE GENOMIC DNA]</scope>
    <source>
        <strain evidence="1 2">ATCC 34112</strain>
    </source>
</reference>
<accession>A0A1V9ZNV2</accession>
<sequence>MPINSQEDERRAYKDAHANQFAKIRHFPALSHLKTSGENVILLQDCKPVTALVTPRPAVTGQSRVHEPDSFNQLFTDKPMLSEFRATVLCKHTNARKERKEEDVYNVPDKEKKPFVTKSASEARELVKGLRDYDYPTGLHKQSDRVPTWQELTLQKEAKIRGNHKWRNGTANSAKKAIEVKYYMNSPINNQPLDRKAIKEIVATSKQVQRPSPKLTIT</sequence>
<dbReference type="AlphaFoldDB" id="A0A1V9ZNV2"/>
<proteinExistence type="predicted"/>
<gene>
    <name evidence="1" type="ORF">THRCLA_06422</name>
</gene>
<evidence type="ECO:0000313" key="1">
    <source>
        <dbReference type="EMBL" id="OQR99675.1"/>
    </source>
</evidence>
<name>A0A1V9ZNV2_9STRA</name>
<dbReference type="Proteomes" id="UP000243217">
    <property type="component" value="Unassembled WGS sequence"/>
</dbReference>
<dbReference type="OrthoDB" id="68349at2759"/>
<evidence type="ECO:0000313" key="2">
    <source>
        <dbReference type="Proteomes" id="UP000243217"/>
    </source>
</evidence>
<dbReference type="EMBL" id="JNBS01001790">
    <property type="protein sequence ID" value="OQR99675.1"/>
    <property type="molecule type" value="Genomic_DNA"/>
</dbReference>
<comment type="caution">
    <text evidence="1">The sequence shown here is derived from an EMBL/GenBank/DDBJ whole genome shotgun (WGS) entry which is preliminary data.</text>
</comment>
<organism evidence="1 2">
    <name type="scientific">Thraustotheca clavata</name>
    <dbReference type="NCBI Taxonomy" id="74557"/>
    <lineage>
        <taxon>Eukaryota</taxon>
        <taxon>Sar</taxon>
        <taxon>Stramenopiles</taxon>
        <taxon>Oomycota</taxon>
        <taxon>Saprolegniomycetes</taxon>
        <taxon>Saprolegniales</taxon>
        <taxon>Achlyaceae</taxon>
        <taxon>Thraustotheca</taxon>
    </lineage>
</organism>